<dbReference type="Proteomes" id="UP000577707">
    <property type="component" value="Unassembled WGS sequence"/>
</dbReference>
<keyword evidence="6" id="KW-1185">Reference proteome</keyword>
<organism evidence="5 6">
    <name type="scientific">Nocardioides albus</name>
    <dbReference type="NCBI Taxonomy" id="1841"/>
    <lineage>
        <taxon>Bacteria</taxon>
        <taxon>Bacillati</taxon>
        <taxon>Actinomycetota</taxon>
        <taxon>Actinomycetes</taxon>
        <taxon>Propionibacteriales</taxon>
        <taxon>Nocardioidaceae</taxon>
        <taxon>Nocardioides</taxon>
    </lineage>
</organism>
<protein>
    <submittedName>
        <fullName evidence="5">DNA-binding HxlR family transcriptional regulator</fullName>
    </submittedName>
</protein>
<dbReference type="Pfam" id="PF01638">
    <property type="entry name" value="HxlR"/>
    <property type="match status" value="1"/>
</dbReference>
<dbReference type="PANTHER" id="PTHR33204">
    <property type="entry name" value="TRANSCRIPTIONAL REGULATOR, MARR FAMILY"/>
    <property type="match status" value="1"/>
</dbReference>
<dbReference type="InterPro" id="IPR036388">
    <property type="entry name" value="WH-like_DNA-bd_sf"/>
</dbReference>
<keyword evidence="1" id="KW-0805">Transcription regulation</keyword>
<dbReference type="GO" id="GO:0003677">
    <property type="term" value="F:DNA binding"/>
    <property type="evidence" value="ECO:0007669"/>
    <property type="project" value="UniProtKB-KW"/>
</dbReference>
<dbReference type="RefSeq" id="WP_183547472.1">
    <property type="nucleotide sequence ID" value="NZ_BMQT01000005.1"/>
</dbReference>
<evidence type="ECO:0000313" key="6">
    <source>
        <dbReference type="Proteomes" id="UP000577707"/>
    </source>
</evidence>
<evidence type="ECO:0000256" key="1">
    <source>
        <dbReference type="ARBA" id="ARBA00023015"/>
    </source>
</evidence>
<sequence>MLGKTYDGQICSIARSLEIVGERWTLLILRDAIFAGVTRYGDFQHNLGISTNILKTRLASLVEAGLMTRDDAGDYRPTAMAEGLRPALIALTEWGDTWFAPDGRPIDYRHADCGGAVRLETRCDHHGPIPPTEVVVRPGPAMPPDYLAARRPRRKVDS</sequence>
<comment type="caution">
    <text evidence="5">The sequence shown here is derived from an EMBL/GenBank/DDBJ whole genome shotgun (WGS) entry which is preliminary data.</text>
</comment>
<keyword evidence="2 5" id="KW-0238">DNA-binding</keyword>
<dbReference type="PANTHER" id="PTHR33204:SF18">
    <property type="entry name" value="TRANSCRIPTIONAL REGULATORY PROTEIN"/>
    <property type="match status" value="1"/>
</dbReference>
<evidence type="ECO:0000256" key="2">
    <source>
        <dbReference type="ARBA" id="ARBA00023125"/>
    </source>
</evidence>
<feature type="domain" description="HTH hxlR-type" evidence="4">
    <location>
        <begin position="11"/>
        <end position="103"/>
    </location>
</feature>
<evidence type="ECO:0000313" key="5">
    <source>
        <dbReference type="EMBL" id="MBB3090531.1"/>
    </source>
</evidence>
<evidence type="ECO:0000256" key="3">
    <source>
        <dbReference type="ARBA" id="ARBA00023163"/>
    </source>
</evidence>
<dbReference type="SUPFAM" id="SSF46785">
    <property type="entry name" value="Winged helix' DNA-binding domain"/>
    <property type="match status" value="1"/>
</dbReference>
<dbReference type="PROSITE" id="PS51118">
    <property type="entry name" value="HTH_HXLR"/>
    <property type="match status" value="1"/>
</dbReference>
<evidence type="ECO:0000259" key="4">
    <source>
        <dbReference type="PROSITE" id="PS51118"/>
    </source>
</evidence>
<dbReference type="AlphaFoldDB" id="A0A7W5A6K5"/>
<name>A0A7W5A6K5_9ACTN</name>
<dbReference type="Gene3D" id="1.10.10.10">
    <property type="entry name" value="Winged helix-like DNA-binding domain superfamily/Winged helix DNA-binding domain"/>
    <property type="match status" value="1"/>
</dbReference>
<keyword evidence="3" id="KW-0804">Transcription</keyword>
<dbReference type="EMBL" id="JACHXG010000007">
    <property type="protein sequence ID" value="MBB3090531.1"/>
    <property type="molecule type" value="Genomic_DNA"/>
</dbReference>
<gene>
    <name evidence="5" type="ORF">FHS12_003489</name>
</gene>
<dbReference type="InterPro" id="IPR002577">
    <property type="entry name" value="HTH_HxlR"/>
</dbReference>
<proteinExistence type="predicted"/>
<reference evidence="5 6" key="1">
    <citation type="submission" date="2020-08" db="EMBL/GenBank/DDBJ databases">
        <title>Genomic Encyclopedia of Type Strains, Phase III (KMG-III): the genomes of soil and plant-associated and newly described type strains.</title>
        <authorList>
            <person name="Whitman W."/>
        </authorList>
    </citation>
    <scope>NUCLEOTIDE SEQUENCE [LARGE SCALE GENOMIC DNA]</scope>
    <source>
        <strain evidence="5 6">CECT 3302</strain>
    </source>
</reference>
<accession>A0A7W5A6K5</accession>
<dbReference type="InterPro" id="IPR036390">
    <property type="entry name" value="WH_DNA-bd_sf"/>
</dbReference>